<feature type="compositionally biased region" description="Basic and acidic residues" evidence="1">
    <location>
        <begin position="143"/>
        <end position="155"/>
    </location>
</feature>
<keyword evidence="3" id="KW-1185">Reference proteome</keyword>
<organism evidence="2 3">
    <name type="scientific">Solanum tuberosum</name>
    <name type="common">Potato</name>
    <dbReference type="NCBI Taxonomy" id="4113"/>
    <lineage>
        <taxon>Eukaryota</taxon>
        <taxon>Viridiplantae</taxon>
        <taxon>Streptophyta</taxon>
        <taxon>Embryophyta</taxon>
        <taxon>Tracheophyta</taxon>
        <taxon>Spermatophyta</taxon>
        <taxon>Magnoliopsida</taxon>
        <taxon>eudicotyledons</taxon>
        <taxon>Gunneridae</taxon>
        <taxon>Pentapetalae</taxon>
        <taxon>asterids</taxon>
        <taxon>lamiids</taxon>
        <taxon>Solanales</taxon>
        <taxon>Solanaceae</taxon>
        <taxon>Solanoideae</taxon>
        <taxon>Solaneae</taxon>
        <taxon>Solanum</taxon>
    </lineage>
</organism>
<dbReference type="PaxDb" id="4113-PGSC0003DMT400089571"/>
<protein>
    <submittedName>
        <fullName evidence="2">Uncharacterized protein</fullName>
    </submittedName>
</protein>
<name>M1DIF8_SOLTU</name>
<proteinExistence type="predicted"/>
<reference evidence="3" key="1">
    <citation type="journal article" date="2011" name="Nature">
        <title>Genome sequence and analysis of the tuber crop potato.</title>
        <authorList>
            <consortium name="The Potato Genome Sequencing Consortium"/>
        </authorList>
    </citation>
    <scope>NUCLEOTIDE SEQUENCE [LARGE SCALE GENOMIC DNA]</scope>
    <source>
        <strain evidence="3">cv. DM1-3 516 R44</strain>
    </source>
</reference>
<feature type="region of interest" description="Disordered" evidence="1">
    <location>
        <begin position="94"/>
        <end position="161"/>
    </location>
</feature>
<accession>M1DIF8</accession>
<evidence type="ECO:0000256" key="1">
    <source>
        <dbReference type="SAM" id="MobiDB-lite"/>
    </source>
</evidence>
<dbReference type="Gramene" id="PGSC0003DMT400089571">
    <property type="protein sequence ID" value="PGSC0003DMT400089571"/>
    <property type="gene ID" value="PGSC0003DMG400039142"/>
</dbReference>
<dbReference type="HOGENOM" id="CLU_1646685_0_0_1"/>
<sequence length="161" mass="17915">MSLVVLDQWLGEDPLPNGSVDDHYHGPSTSPWAIEASVGRTMALVALETSHEPHNELRSPSRPVKGSVEGFMAQLWDGDLPTFAPFLAISIPRLGTGPEWDHRDGTNRNRTGTGRFDRVVDRYRDEPDRNYRDGGSVPSRPTIYRDRTGTDRNGSERNGMG</sequence>
<reference evidence="2" key="2">
    <citation type="submission" date="2015-06" db="UniProtKB">
        <authorList>
            <consortium name="EnsemblPlants"/>
        </authorList>
    </citation>
    <scope>IDENTIFICATION</scope>
    <source>
        <strain evidence="2">DM1-3 516 R44</strain>
    </source>
</reference>
<dbReference type="AlphaFoldDB" id="M1DIF8"/>
<evidence type="ECO:0000313" key="2">
    <source>
        <dbReference type="EnsemblPlants" id="PGSC0003DMT400089571"/>
    </source>
</evidence>
<evidence type="ECO:0000313" key="3">
    <source>
        <dbReference type="Proteomes" id="UP000011115"/>
    </source>
</evidence>
<dbReference type="InParanoid" id="M1DIF8"/>
<dbReference type="Proteomes" id="UP000011115">
    <property type="component" value="Unassembled WGS sequence"/>
</dbReference>
<feature type="compositionally biased region" description="Basic and acidic residues" evidence="1">
    <location>
        <begin position="115"/>
        <end position="132"/>
    </location>
</feature>
<dbReference type="EnsemblPlants" id="PGSC0003DMT400089571">
    <property type="protein sequence ID" value="PGSC0003DMT400089571"/>
    <property type="gene ID" value="PGSC0003DMG400039142"/>
</dbReference>